<organism evidence="1 2">
    <name type="scientific">Macrosiphum euphorbiae</name>
    <name type="common">potato aphid</name>
    <dbReference type="NCBI Taxonomy" id="13131"/>
    <lineage>
        <taxon>Eukaryota</taxon>
        <taxon>Metazoa</taxon>
        <taxon>Ecdysozoa</taxon>
        <taxon>Arthropoda</taxon>
        <taxon>Hexapoda</taxon>
        <taxon>Insecta</taxon>
        <taxon>Pterygota</taxon>
        <taxon>Neoptera</taxon>
        <taxon>Paraneoptera</taxon>
        <taxon>Hemiptera</taxon>
        <taxon>Sternorrhyncha</taxon>
        <taxon>Aphidomorpha</taxon>
        <taxon>Aphidoidea</taxon>
        <taxon>Aphididae</taxon>
        <taxon>Macrosiphini</taxon>
        <taxon>Macrosiphum</taxon>
    </lineage>
</organism>
<sequence length="69" mass="7658">MSLKVKETISTQLSSVKHFSLEIDSTQDVAVIDQLCICLKYVFNGKAEERVLALIPLESGKGVFTNSRK</sequence>
<gene>
    <name evidence="1" type="ORF">MEUPH1_LOCUS25837</name>
</gene>
<dbReference type="EMBL" id="CARXXK010001016">
    <property type="protein sequence ID" value="CAI6371891.1"/>
    <property type="molecule type" value="Genomic_DNA"/>
</dbReference>
<name>A0AAV0XXE0_9HEMI</name>
<evidence type="ECO:0000313" key="1">
    <source>
        <dbReference type="EMBL" id="CAI6371891.1"/>
    </source>
</evidence>
<dbReference type="Proteomes" id="UP001160148">
    <property type="component" value="Unassembled WGS sequence"/>
</dbReference>
<reference evidence="1 2" key="1">
    <citation type="submission" date="2023-01" db="EMBL/GenBank/DDBJ databases">
        <authorList>
            <person name="Whitehead M."/>
        </authorList>
    </citation>
    <scope>NUCLEOTIDE SEQUENCE [LARGE SCALE GENOMIC DNA]</scope>
</reference>
<dbReference type="AlphaFoldDB" id="A0AAV0XXE0"/>
<protein>
    <submittedName>
        <fullName evidence="1">Uncharacterized protein</fullName>
    </submittedName>
</protein>
<keyword evidence="2" id="KW-1185">Reference proteome</keyword>
<comment type="caution">
    <text evidence="1">The sequence shown here is derived from an EMBL/GenBank/DDBJ whole genome shotgun (WGS) entry which is preliminary data.</text>
</comment>
<evidence type="ECO:0000313" key="2">
    <source>
        <dbReference type="Proteomes" id="UP001160148"/>
    </source>
</evidence>
<accession>A0AAV0XXE0</accession>
<proteinExistence type="predicted"/>